<dbReference type="PANTHER" id="PTHR12537">
    <property type="entry name" value="RNA BINDING PROTEIN PUMILIO-RELATED"/>
    <property type="match status" value="1"/>
</dbReference>
<dbReference type="InterPro" id="IPR011989">
    <property type="entry name" value="ARM-like"/>
</dbReference>
<protein>
    <submittedName>
        <fullName evidence="5">Pumilio protein 4</fullName>
    </submittedName>
</protein>
<feature type="compositionally biased region" description="Basic residues" evidence="3">
    <location>
        <begin position="960"/>
        <end position="975"/>
    </location>
</feature>
<feature type="repeat" description="Pumilio" evidence="2">
    <location>
        <begin position="554"/>
        <end position="589"/>
    </location>
</feature>
<dbReference type="PANTHER" id="PTHR12537:SF190">
    <property type="entry name" value="RNA BINDING PROTEIN, PUTATIVE-RELATED"/>
    <property type="match status" value="1"/>
</dbReference>
<name>A0A422N094_TRYRA</name>
<feature type="region of interest" description="Disordered" evidence="3">
    <location>
        <begin position="337"/>
        <end position="469"/>
    </location>
</feature>
<feature type="region of interest" description="Disordered" evidence="3">
    <location>
        <begin position="944"/>
        <end position="983"/>
    </location>
</feature>
<dbReference type="InterPro" id="IPR001313">
    <property type="entry name" value="Pumilio_RNA-bd_rpt"/>
</dbReference>
<dbReference type="InterPro" id="IPR033133">
    <property type="entry name" value="PUM-HD"/>
</dbReference>
<sequence>MDEESGIAWNLSSLLAEVAAVRASKESDGEEDVNSVSAEALGQLCAERRAASSAGVPHRAPPLPVSFCSLAADVSGEAALGAVPAFFNVPPNQEAAVGGWVSAATTTTTATSSCGGHTGTLAVSPENPLKTPSNSPYSMVAGLTPSAYSTSAAGPRTLPANNTIATAATASATSTPFWIAHKAAATAHSVSLAVRTPTIAGGYSSNNNNGNNADNYVSASHGVSDPLSSLNLLLNLSPVNAPIGATGASAVRLSSPQKNNLVLSGGPYTLQQKKPHVNENENVWEAGNRSGVVQQHQQQQQPKYTERYDMLSNSLQGALMRPLPVVRHAAGCHLAAQSPDNPTAAVSSNTPINHKNIKNKSNSNRNTAENSGRGSNCSWMFPEEGWGSPKSSSPPTPLRDLTRFFEPKSDTTPGTRHPPQRHSQQQQGAPLAPLLTSGHGESNHPSLASSERRRSSMADGPAEPHRDAVFPRVPFQPSVHRGCVMEMASDQHGCRELQSVLERFPYNSREVQCIVNELLPGLPKVMANPYGNFLAQKLLEIAPDEDRLRMLSQYLSSSLSEVAISPHGNYAVQKLIDSLRSRQEVEVVCAALQRGVMMLVNDLNGGHVVQKLLRCLPHDVVFVYDTIVERTLAICNDKQGCCVVQKCMDSASPEQLLRLQEAVLRHVLELSTNPYGNYVVTHLIRQCHDRSQRHVVDRVAACVGPALKVLCTNKFASNVVEIILNFCSEAVKVQLCRFLLQEPNEKTPLLFNIAASHDHQHAPATSSSSATSQQMSHHVSSTLSTVALNQFGNYVVQKMLVELPVCTELIHLIYRLHRLLPKLLEMNFGKRVEAKMEQAKIRITQHYEQKGITAGSLRNCTAAVRQAGTAMAHPHSTHVAAEAALQWPQQQRRHHHEVVPPLAPAVTVVARAPAALPASRNSDNRDVGYHTNSGVLFAVSPTLRGTPQQQPVDFHQQSRQSHHRHGTRSRRRREQRSKAERGS</sequence>
<feature type="repeat" description="Pumilio" evidence="2">
    <location>
        <begin position="478"/>
        <end position="516"/>
    </location>
</feature>
<feature type="region of interest" description="Disordered" evidence="3">
    <location>
        <begin position="113"/>
        <end position="133"/>
    </location>
</feature>
<evidence type="ECO:0000313" key="5">
    <source>
        <dbReference type="EMBL" id="RNE98883.1"/>
    </source>
</evidence>
<dbReference type="AlphaFoldDB" id="A0A422N094"/>
<feature type="repeat" description="Pumilio" evidence="2">
    <location>
        <begin position="626"/>
        <end position="661"/>
    </location>
</feature>
<dbReference type="GeneID" id="40332526"/>
<dbReference type="Proteomes" id="UP000283634">
    <property type="component" value="Unassembled WGS sequence"/>
</dbReference>
<gene>
    <name evidence="5" type="ORF">TraAM80_08593</name>
</gene>
<proteinExistence type="predicted"/>
<reference evidence="5 6" key="1">
    <citation type="journal article" date="2018" name="BMC Genomics">
        <title>Genomic comparison of Trypanosoma conorhini and Trypanosoma rangeli to Trypanosoma cruzi strains of high and low virulence.</title>
        <authorList>
            <person name="Bradwell K.R."/>
            <person name="Koparde V.N."/>
            <person name="Matveyev A.V."/>
            <person name="Serrano M.G."/>
            <person name="Alves J.M."/>
            <person name="Parikh H."/>
            <person name="Huang B."/>
            <person name="Lee V."/>
            <person name="Espinosa-Alvarez O."/>
            <person name="Ortiz P.A."/>
            <person name="Costa-Martins A.G."/>
            <person name="Teixeira M.M."/>
            <person name="Buck G.A."/>
        </authorList>
    </citation>
    <scope>NUCLEOTIDE SEQUENCE [LARGE SCALE GENOMIC DNA]</scope>
    <source>
        <strain evidence="5 6">AM80</strain>
    </source>
</reference>
<dbReference type="VEuPathDB" id="TriTrypDB:TRSC58_00991"/>
<feature type="repeat" description="Pumilio" evidence="2">
    <location>
        <begin position="662"/>
        <end position="697"/>
    </location>
</feature>
<comment type="caution">
    <text evidence="5">The sequence shown here is derived from an EMBL/GenBank/DDBJ whole genome shotgun (WGS) entry which is preliminary data.</text>
</comment>
<feature type="compositionally biased region" description="Basic and acidic residues" evidence="3">
    <location>
        <begin position="400"/>
        <end position="409"/>
    </location>
</feature>
<dbReference type="EMBL" id="MKGL01000428">
    <property type="protein sequence ID" value="RNE98883.1"/>
    <property type="molecule type" value="Genomic_DNA"/>
</dbReference>
<dbReference type="SUPFAM" id="SSF48371">
    <property type="entry name" value="ARM repeat"/>
    <property type="match status" value="1"/>
</dbReference>
<accession>A0A422N094</accession>
<feature type="domain" description="PUM-HD" evidence="4">
    <location>
        <begin position="453"/>
        <end position="840"/>
    </location>
</feature>
<dbReference type="PROSITE" id="PS50302">
    <property type="entry name" value="PUM"/>
    <property type="match status" value="6"/>
</dbReference>
<dbReference type="SMART" id="SM00025">
    <property type="entry name" value="Pumilio"/>
    <property type="match status" value="8"/>
</dbReference>
<evidence type="ECO:0000256" key="2">
    <source>
        <dbReference type="PROSITE-ProRule" id="PRU00317"/>
    </source>
</evidence>
<feature type="compositionally biased region" description="Polar residues" evidence="3">
    <location>
        <begin position="338"/>
        <end position="351"/>
    </location>
</feature>
<evidence type="ECO:0000256" key="1">
    <source>
        <dbReference type="ARBA" id="ARBA00022737"/>
    </source>
</evidence>
<organism evidence="5 6">
    <name type="scientific">Trypanosoma rangeli</name>
    <dbReference type="NCBI Taxonomy" id="5698"/>
    <lineage>
        <taxon>Eukaryota</taxon>
        <taxon>Discoba</taxon>
        <taxon>Euglenozoa</taxon>
        <taxon>Kinetoplastea</taxon>
        <taxon>Metakinetoplastina</taxon>
        <taxon>Trypanosomatida</taxon>
        <taxon>Trypanosomatidae</taxon>
        <taxon>Trypanosoma</taxon>
        <taxon>Herpetosoma</taxon>
    </lineage>
</organism>
<keyword evidence="6" id="KW-1185">Reference proteome</keyword>
<feature type="compositionally biased region" description="Polar residues" evidence="3">
    <location>
        <begin position="367"/>
        <end position="378"/>
    </location>
</feature>
<feature type="compositionally biased region" description="Basic and acidic residues" evidence="3">
    <location>
        <begin position="450"/>
        <end position="469"/>
    </location>
</feature>
<dbReference type="PROSITE" id="PS50303">
    <property type="entry name" value="PUM_HD"/>
    <property type="match status" value="1"/>
</dbReference>
<keyword evidence="1" id="KW-0677">Repeat</keyword>
<dbReference type="Gene3D" id="1.25.10.10">
    <property type="entry name" value="Leucine-rich Repeat Variant"/>
    <property type="match status" value="1"/>
</dbReference>
<dbReference type="OrthoDB" id="668540at2759"/>
<dbReference type="OMA" id="QKCMDSA"/>
<dbReference type="Pfam" id="PF00806">
    <property type="entry name" value="PUF"/>
    <property type="match status" value="7"/>
</dbReference>
<feature type="repeat" description="Pumilio" evidence="2">
    <location>
        <begin position="778"/>
        <end position="815"/>
    </location>
</feature>
<dbReference type="InterPro" id="IPR016024">
    <property type="entry name" value="ARM-type_fold"/>
</dbReference>
<dbReference type="GO" id="GO:0005737">
    <property type="term" value="C:cytoplasm"/>
    <property type="evidence" value="ECO:0007669"/>
    <property type="project" value="TreeGrafter"/>
</dbReference>
<evidence type="ECO:0000256" key="3">
    <source>
        <dbReference type="SAM" id="MobiDB-lite"/>
    </source>
</evidence>
<evidence type="ECO:0000259" key="4">
    <source>
        <dbReference type="PROSITE" id="PS50303"/>
    </source>
</evidence>
<dbReference type="GO" id="GO:0003729">
    <property type="term" value="F:mRNA binding"/>
    <property type="evidence" value="ECO:0007669"/>
    <property type="project" value="TreeGrafter"/>
</dbReference>
<evidence type="ECO:0000313" key="6">
    <source>
        <dbReference type="Proteomes" id="UP000283634"/>
    </source>
</evidence>
<feature type="compositionally biased region" description="Polar residues" evidence="3">
    <location>
        <begin position="439"/>
        <end position="449"/>
    </location>
</feature>
<dbReference type="GO" id="GO:0010608">
    <property type="term" value="P:post-transcriptional regulation of gene expression"/>
    <property type="evidence" value="ECO:0007669"/>
    <property type="project" value="TreeGrafter"/>
</dbReference>
<feature type="repeat" description="Pumilio" evidence="2">
    <location>
        <begin position="517"/>
        <end position="552"/>
    </location>
</feature>
<dbReference type="RefSeq" id="XP_029234884.1">
    <property type="nucleotide sequence ID" value="XM_029385336.1"/>
</dbReference>